<reference evidence="3" key="1">
    <citation type="submission" date="2017-06" db="EMBL/GenBank/DDBJ databases">
        <title>Whole genome sequence of Laribacter hongkongensis LHGZ1.</title>
        <authorList>
            <person name="Chen D."/>
            <person name="Wu H."/>
            <person name="Chen J."/>
        </authorList>
    </citation>
    <scope>NUCLEOTIDE SEQUENCE [LARGE SCALE GENOMIC DNA]</scope>
    <source>
        <strain evidence="3">LHGZ1</strain>
    </source>
</reference>
<sequence>MIRHSFGLALLASVLASPVWAFGEVGRWSSGWGQGTAEYVVVDARQNQLYIACNDTEPATMTLTVGGRNYTREQGDFVLFIDGKGPYYASDAGSRIGGDNFRVAWDALRTGRSVQARTGDGKVVTFPLTGAAKVLPARTSKLFQCVTW</sequence>
<evidence type="ECO:0000256" key="1">
    <source>
        <dbReference type="SAM" id="SignalP"/>
    </source>
</evidence>
<accession>A0A248LH83</accession>
<organism evidence="2 3">
    <name type="scientific">Laribacter hongkongensis</name>
    <dbReference type="NCBI Taxonomy" id="168471"/>
    <lineage>
        <taxon>Bacteria</taxon>
        <taxon>Pseudomonadati</taxon>
        <taxon>Pseudomonadota</taxon>
        <taxon>Betaproteobacteria</taxon>
        <taxon>Neisseriales</taxon>
        <taxon>Aquaspirillaceae</taxon>
        <taxon>Laribacter</taxon>
    </lineage>
</organism>
<gene>
    <name evidence="2" type="ORF">LHGZ1_1287</name>
</gene>
<dbReference type="EMBL" id="CP022115">
    <property type="protein sequence ID" value="ASJ24118.1"/>
    <property type="molecule type" value="Genomic_DNA"/>
</dbReference>
<feature type="signal peptide" evidence="1">
    <location>
        <begin position="1"/>
        <end position="21"/>
    </location>
</feature>
<dbReference type="OrthoDB" id="8781246at2"/>
<feature type="chain" id="PRO_5012309474" evidence="1">
    <location>
        <begin position="22"/>
        <end position="148"/>
    </location>
</feature>
<name>A0A248LH83_9NEIS</name>
<evidence type="ECO:0000313" key="2">
    <source>
        <dbReference type="EMBL" id="ASJ24118.1"/>
    </source>
</evidence>
<evidence type="ECO:0000313" key="3">
    <source>
        <dbReference type="Proteomes" id="UP000197424"/>
    </source>
</evidence>
<dbReference type="Proteomes" id="UP000197424">
    <property type="component" value="Chromosome"/>
</dbReference>
<keyword evidence="1" id="KW-0732">Signal</keyword>
<dbReference type="AlphaFoldDB" id="A0A248LH83"/>
<proteinExistence type="predicted"/>
<protein>
    <submittedName>
        <fullName evidence="2">Uncharacterized protein</fullName>
    </submittedName>
</protein>
<dbReference type="RefSeq" id="WP_088860523.1">
    <property type="nucleotide sequence ID" value="NZ_CP022115.1"/>
</dbReference>